<reference evidence="2" key="1">
    <citation type="journal article" date="2014" name="Int. J. Syst. Evol. Microbiol.">
        <title>Complete genome sequence of Corynebacterium casei LMG S-19264T (=DSM 44701T), isolated from a smear-ripened cheese.</title>
        <authorList>
            <consortium name="US DOE Joint Genome Institute (JGI-PGF)"/>
            <person name="Walter F."/>
            <person name="Albersmeier A."/>
            <person name="Kalinowski J."/>
            <person name="Ruckert C."/>
        </authorList>
    </citation>
    <scope>NUCLEOTIDE SEQUENCE</scope>
    <source>
        <strain evidence="2">CGMCC 4.7272</strain>
    </source>
</reference>
<reference evidence="2" key="2">
    <citation type="submission" date="2020-09" db="EMBL/GenBank/DDBJ databases">
        <authorList>
            <person name="Sun Q."/>
            <person name="Zhou Y."/>
        </authorList>
    </citation>
    <scope>NUCLEOTIDE SEQUENCE</scope>
    <source>
        <strain evidence="2">CGMCC 4.7272</strain>
    </source>
</reference>
<dbReference type="AlphaFoldDB" id="A0A917UMR2"/>
<sequence>MALEPVDSALHRVAGLVELRPPATAGTALLAVGDLVALLRDRAADAALAQVGTVRAGAVRLVGANPVRPGARAARPEPGYPNTPQDHLELRGVTALSGRDHQ</sequence>
<comment type="caution">
    <text evidence="2">The sequence shown here is derived from an EMBL/GenBank/DDBJ whole genome shotgun (WGS) entry which is preliminary data.</text>
</comment>
<evidence type="ECO:0000313" key="3">
    <source>
        <dbReference type="Proteomes" id="UP000625682"/>
    </source>
</evidence>
<accession>A0A917UMR2</accession>
<organism evidence="2 3">
    <name type="scientific">Streptomyces lacrimifluminis</name>
    <dbReference type="NCBI Taxonomy" id="1500077"/>
    <lineage>
        <taxon>Bacteria</taxon>
        <taxon>Bacillati</taxon>
        <taxon>Actinomycetota</taxon>
        <taxon>Actinomycetes</taxon>
        <taxon>Kitasatosporales</taxon>
        <taxon>Streptomycetaceae</taxon>
        <taxon>Streptomyces</taxon>
    </lineage>
</organism>
<evidence type="ECO:0000313" key="2">
    <source>
        <dbReference type="EMBL" id="GGJ69193.1"/>
    </source>
</evidence>
<keyword evidence="3" id="KW-1185">Reference proteome</keyword>
<protein>
    <submittedName>
        <fullName evidence="2">Uncharacterized protein</fullName>
    </submittedName>
</protein>
<dbReference type="EMBL" id="BMMU01000053">
    <property type="protein sequence ID" value="GGJ69193.1"/>
    <property type="molecule type" value="Genomic_DNA"/>
</dbReference>
<name>A0A917UMR2_9ACTN</name>
<evidence type="ECO:0000256" key="1">
    <source>
        <dbReference type="SAM" id="MobiDB-lite"/>
    </source>
</evidence>
<dbReference type="Proteomes" id="UP000625682">
    <property type="component" value="Unassembled WGS sequence"/>
</dbReference>
<proteinExistence type="predicted"/>
<feature type="region of interest" description="Disordered" evidence="1">
    <location>
        <begin position="69"/>
        <end position="102"/>
    </location>
</feature>
<gene>
    <name evidence="2" type="ORF">GCM10012282_77710</name>
</gene>